<dbReference type="RefSeq" id="WP_318757718.1">
    <property type="nucleotide sequence ID" value="NZ_JAWUZT010000042.1"/>
</dbReference>
<evidence type="ECO:0000313" key="1">
    <source>
        <dbReference type="EMBL" id="MDW8517234.1"/>
    </source>
</evidence>
<reference evidence="2" key="1">
    <citation type="submission" date="2023-07" db="EMBL/GenBank/DDBJ databases">
        <title>Draft genomic sequences of Priestia flexa CCM isolated from the soil of an abandoned mine contaminated by free cyanide in the high Andean zone of Tacna, Peru.</title>
        <authorList>
            <person name="Caceda Quiroz C.J."/>
            <person name="Maraza Chooque G.J."/>
            <person name="Fora Quispe G.L."/>
            <person name="Carpio Mamani M."/>
        </authorList>
    </citation>
    <scope>NUCLEOTIDE SEQUENCE [LARGE SCALE GENOMIC DNA]</scope>
    <source>
        <strain evidence="2">CCM</strain>
    </source>
</reference>
<evidence type="ECO:0000313" key="2">
    <source>
        <dbReference type="Proteomes" id="UP001284771"/>
    </source>
</evidence>
<gene>
    <name evidence="1" type="ORF">RIB56_13975</name>
</gene>
<keyword evidence="2" id="KW-1185">Reference proteome</keyword>
<protein>
    <submittedName>
        <fullName evidence="1">Uncharacterized protein</fullName>
    </submittedName>
</protein>
<accession>A0ABU4J8C0</accession>
<proteinExistence type="predicted"/>
<comment type="caution">
    <text evidence="1">The sequence shown here is derived from an EMBL/GenBank/DDBJ whole genome shotgun (WGS) entry which is preliminary data.</text>
</comment>
<organism evidence="1 2">
    <name type="scientific">Priestia flexa</name>
    <dbReference type="NCBI Taxonomy" id="86664"/>
    <lineage>
        <taxon>Bacteria</taxon>
        <taxon>Bacillati</taxon>
        <taxon>Bacillota</taxon>
        <taxon>Bacilli</taxon>
        <taxon>Bacillales</taxon>
        <taxon>Bacillaceae</taxon>
        <taxon>Priestia</taxon>
    </lineage>
</organism>
<dbReference type="EMBL" id="JAWUZT010000042">
    <property type="protein sequence ID" value="MDW8517234.1"/>
    <property type="molecule type" value="Genomic_DNA"/>
</dbReference>
<dbReference type="Proteomes" id="UP001284771">
    <property type="component" value="Unassembled WGS sequence"/>
</dbReference>
<sequence length="65" mass="6993">MHQQYGNLTALGTLAGGQALYYGVGLTKFPKDAHGKYSFKHMKALNAFSDVVDNSKFSKAARGLA</sequence>
<name>A0ABU4J8C0_9BACI</name>